<name>A0A1L3KP74_9VIRU</name>
<evidence type="ECO:0000313" key="1">
    <source>
        <dbReference type="EMBL" id="APG79180.1"/>
    </source>
</evidence>
<organism evidence="1">
    <name type="scientific">Hubei diptera virus 21</name>
    <dbReference type="NCBI Taxonomy" id="1922882"/>
    <lineage>
        <taxon>Viruses</taxon>
        <taxon>Riboviria</taxon>
    </lineage>
</organism>
<reference evidence="1" key="1">
    <citation type="journal article" date="2016" name="Nature">
        <title>Redefining the invertebrate RNA virosphere.</title>
        <authorList>
            <person name="Shi M."/>
            <person name="Lin X.D."/>
            <person name="Tian J.H."/>
            <person name="Chen L.J."/>
            <person name="Chen X."/>
            <person name="Li C.X."/>
            <person name="Qin X.C."/>
            <person name="Li J."/>
            <person name="Cao J.P."/>
            <person name="Eden J.S."/>
            <person name="Buchmann J."/>
            <person name="Wang W."/>
            <person name="Xu J."/>
            <person name="Holmes E.C."/>
            <person name="Zhang Y.Z."/>
        </authorList>
    </citation>
    <scope>NUCLEOTIDE SEQUENCE</scope>
    <source>
        <strain evidence="1">SCM95013</strain>
    </source>
</reference>
<proteinExistence type="predicted"/>
<sequence length="593" mass="68250">MSLSQPICLWNYLPNGNAAVTKILDGMIQDINLPNIHNLQLAQAFGRRLGRLFLVGKNKFHPMLLTKLQVAKKCGIFLYSSKPKNLVDKLIYQKGWGKSSKIHYIKSFPSNNYFDIMLEHDVIVFREGRIPAEIDVYFLDEKEKLIAKERKLLFPEHHVFLVDISIKTNINEVNIFSKLIHDREIIGIGGKLKGFPNWYVAIERYSTQTLLDSMDQVQIQKVALFFAKIGCFIPGCLPLLSEKSSYWHDHVSLQDPSFSAQNELQRKDHKMISFGGGYRVSFTFDDESIKRCVVPINVFKLFLFDNSVFANNVYSDAHFFLFRSTYSSSKSTIENVSLKEVNIECQVPRVSMETIGLSFRETFNAILLGQVPTIVIVTQKGTLKSTFASFIQKYCSDVVVIDSDDYLVAIGKEYQKLIPFEYYNEEDGIILNWFRNELDLDLEIDISKLKSSHFDLISNSRILLSKFQTFWSNIFNSGFERIENYHNFIDSKSNVVTNKNLVIVLTHNLFEARLCQSKTILVIDSGVDSNEVLMLRAIRRPQTVRQYIAHMLYQKFSESNEQLHFNVIGWGDLLALMIDLGILREGSVRESVH</sequence>
<dbReference type="EMBL" id="KX884700">
    <property type="protein sequence ID" value="APG79180.1"/>
    <property type="molecule type" value="Genomic_RNA"/>
</dbReference>
<accession>A0A1L3KP74</accession>
<protein>
    <submittedName>
        <fullName evidence="1">Uncharacterized protein</fullName>
    </submittedName>
</protein>